<feature type="region of interest" description="Disordered" evidence="9">
    <location>
        <begin position="483"/>
        <end position="521"/>
    </location>
</feature>
<evidence type="ECO:0000256" key="9">
    <source>
        <dbReference type="SAM" id="MobiDB-lite"/>
    </source>
</evidence>
<feature type="compositionally biased region" description="Low complexity" evidence="9">
    <location>
        <begin position="281"/>
        <end position="294"/>
    </location>
</feature>
<keyword evidence="13" id="KW-1185">Reference proteome</keyword>
<dbReference type="InterPro" id="IPR014710">
    <property type="entry name" value="RmlC-like_jellyroll"/>
</dbReference>
<dbReference type="InterPro" id="IPR050866">
    <property type="entry name" value="CNG_cation_channel"/>
</dbReference>
<dbReference type="CDD" id="cd00038">
    <property type="entry name" value="CAP_ED"/>
    <property type="match status" value="1"/>
</dbReference>
<reference evidence="12" key="1">
    <citation type="submission" date="2021-04" db="EMBL/GenBank/DDBJ databases">
        <authorList>
            <consortium name="Molecular Ecology Group"/>
        </authorList>
    </citation>
    <scope>NUCLEOTIDE SEQUENCE</scope>
</reference>
<evidence type="ECO:0000256" key="5">
    <source>
        <dbReference type="ARBA" id="ARBA00023065"/>
    </source>
</evidence>
<protein>
    <recommendedName>
        <fullName evidence="11">Cyclic nucleotide-binding domain-containing protein</fullName>
    </recommendedName>
</protein>
<dbReference type="FunFam" id="1.10.287.630:FF:000001">
    <property type="entry name" value="Cyclic nucleotide-gated channel alpha 3"/>
    <property type="match status" value="1"/>
</dbReference>
<dbReference type="InterPro" id="IPR018488">
    <property type="entry name" value="cNMP-bd_CS"/>
</dbReference>
<feature type="non-terminal residue" evidence="12">
    <location>
        <position position="833"/>
    </location>
</feature>
<dbReference type="GO" id="GO:0016020">
    <property type="term" value="C:membrane"/>
    <property type="evidence" value="ECO:0007669"/>
    <property type="project" value="UniProtKB-SubCell"/>
</dbReference>
<proteinExistence type="predicted"/>
<dbReference type="PANTHER" id="PTHR45638">
    <property type="entry name" value="CYCLIC NUCLEOTIDE-GATED CATION CHANNEL SUBUNIT A"/>
    <property type="match status" value="1"/>
</dbReference>
<feature type="domain" description="Cyclic nucleotide-binding" evidence="11">
    <location>
        <begin position="106"/>
        <end position="209"/>
    </location>
</feature>
<evidence type="ECO:0000256" key="1">
    <source>
        <dbReference type="ARBA" id="ARBA00004141"/>
    </source>
</evidence>
<feature type="transmembrane region" description="Helical" evidence="10">
    <location>
        <begin position="6"/>
        <end position="26"/>
    </location>
</feature>
<dbReference type="AlphaFoldDB" id="A0A8S3ZYV9"/>
<gene>
    <name evidence="12" type="ORF">CUNI_LOCUS19612</name>
</gene>
<dbReference type="Proteomes" id="UP000678393">
    <property type="component" value="Unassembled WGS sequence"/>
</dbReference>
<keyword evidence="8" id="KW-0407">Ion channel</keyword>
<feature type="compositionally biased region" description="Polar residues" evidence="9">
    <location>
        <begin position="503"/>
        <end position="515"/>
    </location>
</feature>
<keyword evidence="6 10" id="KW-0472">Membrane</keyword>
<dbReference type="Pfam" id="PF00027">
    <property type="entry name" value="cNMP_binding"/>
    <property type="match status" value="1"/>
</dbReference>
<dbReference type="OrthoDB" id="421226at2759"/>
<feature type="compositionally biased region" description="Basic and acidic residues" evidence="9">
    <location>
        <begin position="709"/>
        <end position="718"/>
    </location>
</feature>
<feature type="region of interest" description="Disordered" evidence="9">
    <location>
        <begin position="275"/>
        <end position="298"/>
    </location>
</feature>
<dbReference type="Gene3D" id="2.60.120.10">
    <property type="entry name" value="Jelly Rolls"/>
    <property type="match status" value="1"/>
</dbReference>
<comment type="caution">
    <text evidence="12">The sequence shown here is derived from an EMBL/GenBank/DDBJ whole genome shotgun (WGS) entry which is preliminary data.</text>
</comment>
<evidence type="ECO:0000256" key="3">
    <source>
        <dbReference type="ARBA" id="ARBA00022692"/>
    </source>
</evidence>
<dbReference type="SUPFAM" id="SSF51206">
    <property type="entry name" value="cAMP-binding domain-like"/>
    <property type="match status" value="1"/>
</dbReference>
<dbReference type="PANTHER" id="PTHR45638:SF7">
    <property type="entry name" value="CYCLIC NUCLEOTIDE-GATED ION CHANNEL-LIKE, ISOFORM E"/>
    <property type="match status" value="1"/>
</dbReference>
<dbReference type="InterPro" id="IPR018490">
    <property type="entry name" value="cNMP-bd_dom_sf"/>
</dbReference>
<dbReference type="SMART" id="SM00100">
    <property type="entry name" value="cNMP"/>
    <property type="match status" value="1"/>
</dbReference>
<evidence type="ECO:0000256" key="6">
    <source>
        <dbReference type="ARBA" id="ARBA00023136"/>
    </source>
</evidence>
<accession>A0A8S3ZYV9</accession>
<evidence type="ECO:0000259" key="11">
    <source>
        <dbReference type="PROSITE" id="PS50042"/>
    </source>
</evidence>
<evidence type="ECO:0000256" key="4">
    <source>
        <dbReference type="ARBA" id="ARBA00022989"/>
    </source>
</evidence>
<keyword evidence="4 10" id="KW-1133">Transmembrane helix</keyword>
<feature type="compositionally biased region" description="Polar residues" evidence="9">
    <location>
        <begin position="486"/>
        <end position="495"/>
    </location>
</feature>
<dbReference type="EMBL" id="CAJHNH020006735">
    <property type="protein sequence ID" value="CAG5134054.1"/>
    <property type="molecule type" value="Genomic_DNA"/>
</dbReference>
<feature type="non-terminal residue" evidence="12">
    <location>
        <position position="1"/>
    </location>
</feature>
<evidence type="ECO:0000256" key="7">
    <source>
        <dbReference type="ARBA" id="ARBA00023286"/>
    </source>
</evidence>
<dbReference type="InterPro" id="IPR000595">
    <property type="entry name" value="cNMP-bd_dom"/>
</dbReference>
<sequence length="833" mass="92633">YVFTIASYLIGVFVFATIVGQVGNVINNRNASRIEFERLLDGAKVYMQTHNVPHNLQKRVQRWYDYVWSRGRLNGCDINSLGLLPDKLKTELAIHVNLETLRKVTIFQECQPEFLHDLVLKMKAYIFTPGDLICRRGEVAREMFIIADGVVEIISETGIMLKRMGAGDFFGEIGILNLDGGINRRTADVRSVGYLELFVLSREDVLEALKDHPEAEAVIRDYGQRRLREVEAHRVKVKPFSSETVNEQSTNNTSAAPAVHNRLLYTLKSLNSVMRRQSSQATSKPVSPPAASSSDIHRCVTFKESPAKSLDNSRSSTQGGLAIVSVDKPVYSTGVLSNRFSESSRQGRTGFGYLQAALSKFRKSFNRRRNKKRSLSISDSPRRKSTENRLLLKSVDDRSVTVDLRTYPSSFKPGGQVTVNLETLPRRDIYVRDSEKAPSLGWGTESANNTTTYIGADRIPLLEFGIENSNIGELVLDRSADRKYSQSESYNQGSGNDFDDKNSPGSQSKGDTNTGEPRPQIILGVSKINTILQNETMEFERDKTLADSFHNSGKGGRVRSFSVFNNSSLPLNVSHNIPNSSLKHKGSFDKFLTNGQLNRISFSDNVNSITHTNSMLENCSTFLPVEQMVSPRMPEPGFQDSTISGKMRTRSLCLSPKRAVRFSPTLENGGQDVLLLTQHDNRSDQIGFARRNPTAEELNSNNNSTEFSFKTDTDDKQDTKNTRCLLSASPVHYFLSRQLPASDDLKKVGRILESVSLKPCLVRSNPESGGDISSIRASSRYEAIPKVMSLNSDDSSKMARHLVVLPPTPLPLIVALSLQAKPATESVQIISSL</sequence>
<keyword evidence="5" id="KW-0406">Ion transport</keyword>
<evidence type="ECO:0000256" key="8">
    <source>
        <dbReference type="ARBA" id="ARBA00023303"/>
    </source>
</evidence>
<feature type="region of interest" description="Disordered" evidence="9">
    <location>
        <begin position="694"/>
        <end position="718"/>
    </location>
</feature>
<dbReference type="PROSITE" id="PS00888">
    <property type="entry name" value="CNMP_BINDING_1"/>
    <property type="match status" value="1"/>
</dbReference>
<keyword evidence="3 10" id="KW-0812">Transmembrane</keyword>
<name>A0A8S3ZYV9_9EUPU</name>
<evidence type="ECO:0000313" key="13">
    <source>
        <dbReference type="Proteomes" id="UP000678393"/>
    </source>
</evidence>
<dbReference type="PROSITE" id="PS50042">
    <property type="entry name" value="CNMP_BINDING_3"/>
    <property type="match status" value="1"/>
</dbReference>
<dbReference type="GO" id="GO:0044877">
    <property type="term" value="F:protein-containing complex binding"/>
    <property type="evidence" value="ECO:0007669"/>
    <property type="project" value="TreeGrafter"/>
</dbReference>
<feature type="compositionally biased region" description="Polar residues" evidence="9">
    <location>
        <begin position="697"/>
        <end position="708"/>
    </location>
</feature>
<keyword evidence="7" id="KW-1071">Ligand-gated ion channel</keyword>
<dbReference type="GO" id="GO:0005221">
    <property type="term" value="F:intracellularly cyclic nucleotide-activated monoatomic cation channel activity"/>
    <property type="evidence" value="ECO:0007669"/>
    <property type="project" value="InterPro"/>
</dbReference>
<dbReference type="Gene3D" id="1.10.287.630">
    <property type="entry name" value="Helix hairpin bin"/>
    <property type="match status" value="1"/>
</dbReference>
<keyword evidence="2" id="KW-0813">Transport</keyword>
<evidence type="ECO:0000313" key="12">
    <source>
        <dbReference type="EMBL" id="CAG5134054.1"/>
    </source>
</evidence>
<evidence type="ECO:0000256" key="10">
    <source>
        <dbReference type="SAM" id="Phobius"/>
    </source>
</evidence>
<evidence type="ECO:0000256" key="2">
    <source>
        <dbReference type="ARBA" id="ARBA00022448"/>
    </source>
</evidence>
<dbReference type="PROSITE" id="PS00889">
    <property type="entry name" value="CNMP_BINDING_2"/>
    <property type="match status" value="1"/>
</dbReference>
<comment type="subcellular location">
    <subcellularLocation>
        <location evidence="1">Membrane</location>
        <topology evidence="1">Multi-pass membrane protein</topology>
    </subcellularLocation>
</comment>
<organism evidence="12 13">
    <name type="scientific">Candidula unifasciata</name>
    <dbReference type="NCBI Taxonomy" id="100452"/>
    <lineage>
        <taxon>Eukaryota</taxon>
        <taxon>Metazoa</taxon>
        <taxon>Spiralia</taxon>
        <taxon>Lophotrochozoa</taxon>
        <taxon>Mollusca</taxon>
        <taxon>Gastropoda</taxon>
        <taxon>Heterobranchia</taxon>
        <taxon>Euthyneura</taxon>
        <taxon>Panpulmonata</taxon>
        <taxon>Eupulmonata</taxon>
        <taxon>Stylommatophora</taxon>
        <taxon>Helicina</taxon>
        <taxon>Helicoidea</taxon>
        <taxon>Geomitridae</taxon>
        <taxon>Candidula</taxon>
    </lineage>
</organism>